<evidence type="ECO:0000256" key="1">
    <source>
        <dbReference type="ARBA" id="ARBA00022737"/>
    </source>
</evidence>
<evidence type="ECO:0000259" key="2">
    <source>
        <dbReference type="PROSITE" id="PS50853"/>
    </source>
</evidence>
<dbReference type="EMBL" id="PGFA01000002">
    <property type="protein sequence ID" value="PJJ54562.1"/>
    <property type="molecule type" value="Genomic_DNA"/>
</dbReference>
<dbReference type="InterPro" id="IPR036116">
    <property type="entry name" value="FN3_sf"/>
</dbReference>
<sequence>MKKPLPQFFAHLQSWVGGCGRWWRSRAVVVAGLWLGLALAARAQVNTYTFAASQGSFTPLSGGTVLPGLAADTYLSPAIPLGFSFVFDGATFTQVKASSNGWLSFNTASSRNHTGPLAAAPDAIRPLVAPLLDDLDGNPAGATGTGSYATTGTAPNRVFTFEWLNWEWLWDSNAAGLSFQVKLYEGTNKVEFVYRQEAGAITASPTQGASIGLAGTGSGPGSYLALSDATAAPAASSTTENTTIFTKPASGQVYSFTPAVVVGCPQPRNLSVATLTNTTATVAWTATGGGTFSIQYGPAGFVPGSSGAATVTSANSTVTLTGLLPSTTYDFYVTQLCGGTVGNSPSSAVGTFKTRAVAPPGNDECAGALVLLPTPGATCISPTSGSVEGATGPGGLPAPVGSADDDVWYSFTATAPAHTVTLVGSGDYVQEVLSGTCASLTAVDYADPNEKLYTGLTVGSIYYVRVYSYAATAPSAAAAAFTICITSPGTPANDECSRAVALTPAVSGAACAAGTPGTLENTTGPGGLPAPVGSADDDVWYSFTATASAHTVTLVGSGDYVQEVLSGTCAGLSSTGFAHAPAKLYTGLSVGRTYYVRVYSFGSTALVGEGAAFTICVTTPPPPANDACANAVALMPAAQAAPCAAATSGSVEGATGPGGLPAPVGSADDDVWYSFTATAPTHTVTLVGSGDYVQEVLSGTCAGLSSTGFAHAPAKLYTGLTVGRTYYVRVYSYEAATPTPAAAAFSICVTTPLQIAPPANDECAGAVALTPADSGAGCAAATTGTLAGATGPGGLPAPVGSADDDVWYSFTATASAHTVTLVGSGDYVQEVLSGTCASLTAVDYADPNEKLYTGLTVGRTYYVRVYSYAATAPSAAAAAFTICVMTPLINDEPCGAVPIPVAAGCVAPTAGTNVGATTTTPVGYPNPGCGTAGSPLDVWFTFTTPASGAGSTAASVITTGAAAGQVRVFSAASCAGPFTAVGCKAGAGGAGTLDLTNLTPSTTYYVLVSGYGPTDAPGAFGICVTPPATCAAPVGLAATGVTATTATLSWSVPSGMGPFTLEYGPAGFAPGSAAGTLVNTAATSAGLANLSAGTTYQFYVTQNCGGGSGSSIRTGPASFSTRAPAPGNDECATATEVVAQFGGSCSTRLVATNVGATGSVNVPAPLCSNYAGGDVWFKVVVPSTGNIIATTDSVAGSAIEDTGLVVYTGTCGALTIIGCDDDSGPGSFSQLELNGRKPGEVLYIRVFEYGNDVVGRFKLCVRSKPLCPVPVGLDATNVAVTSARLAWAVTSAVPGATFTVEYGPQGFTPGSAAGTRLTGLTGTFVDVAGLTANKEYCYYVSQNCGTTGATAGLSAPAGPLCFTTLAPEPANNDACGALPLPIATAACTPVGGNNTGATTSGASGYVNPGCSTSNSPKDVWFTMTTSATAAGVQITTTGGPAGQVRIFTAASCSTAFTQVACQASAGNNQTVGSFDVALEPNTTYYVMVAGYGSNDATGAFTICARQTILSSAKELPGGEVSVFPNPSNTGTITLRVRGAEQARTVQATLLNALGQQVLTQALAGRAGTVEAPLSVQGLAPGIYTLRVRVNDYTITRKVVLE</sequence>
<dbReference type="PANTHER" id="PTHR46708:SF2">
    <property type="entry name" value="FIBRONECTIN TYPE-III DOMAIN-CONTAINING PROTEIN"/>
    <property type="match status" value="1"/>
</dbReference>
<name>A0A2M9B9D2_9BACT</name>
<dbReference type="Gene3D" id="2.60.40.10">
    <property type="entry name" value="Immunoglobulins"/>
    <property type="match status" value="2"/>
</dbReference>
<dbReference type="Pfam" id="PF00041">
    <property type="entry name" value="fn3"/>
    <property type="match status" value="2"/>
</dbReference>
<dbReference type="InterPro" id="IPR050991">
    <property type="entry name" value="ECM_Regulatory_Proteins"/>
</dbReference>
<keyword evidence="4" id="KW-1185">Reference proteome</keyword>
<gene>
    <name evidence="3" type="ORF">CLV45_2903</name>
</gene>
<dbReference type="SUPFAM" id="SSF49265">
    <property type="entry name" value="Fibronectin type III"/>
    <property type="match status" value="3"/>
</dbReference>
<dbReference type="Pfam" id="PF18962">
    <property type="entry name" value="Por_Secre_tail"/>
    <property type="match status" value="1"/>
</dbReference>
<dbReference type="InterPro" id="IPR003961">
    <property type="entry name" value="FN3_dom"/>
</dbReference>
<feature type="domain" description="Fibronectin type-III" evidence="2">
    <location>
        <begin position="1032"/>
        <end position="1124"/>
    </location>
</feature>
<dbReference type="InterPro" id="IPR026444">
    <property type="entry name" value="Secre_tail"/>
</dbReference>
<evidence type="ECO:0000313" key="3">
    <source>
        <dbReference type="EMBL" id="PJJ54562.1"/>
    </source>
</evidence>
<protein>
    <submittedName>
        <fullName evidence="3">Putative secreted protein (Por secretion system target)</fullName>
    </submittedName>
</protein>
<dbReference type="SMART" id="SM00060">
    <property type="entry name" value="FN3"/>
    <property type="match status" value="3"/>
</dbReference>
<reference evidence="3 4" key="1">
    <citation type="submission" date="2017-11" db="EMBL/GenBank/DDBJ databases">
        <title>Genomic Encyclopedia of Archaeal and Bacterial Type Strains, Phase II (KMG-II): From Individual Species to Whole Genera.</title>
        <authorList>
            <person name="Goeker M."/>
        </authorList>
    </citation>
    <scope>NUCLEOTIDE SEQUENCE [LARGE SCALE GENOMIC DNA]</scope>
    <source>
        <strain evidence="3 4">DSM 11115</strain>
    </source>
</reference>
<proteinExistence type="predicted"/>
<dbReference type="PROSITE" id="PS51257">
    <property type="entry name" value="PROKAR_LIPOPROTEIN"/>
    <property type="match status" value="1"/>
</dbReference>
<dbReference type="OrthoDB" id="869215at2"/>
<organism evidence="3 4">
    <name type="scientific">Hymenobacter chitinivorans DSM 11115</name>
    <dbReference type="NCBI Taxonomy" id="1121954"/>
    <lineage>
        <taxon>Bacteria</taxon>
        <taxon>Pseudomonadati</taxon>
        <taxon>Bacteroidota</taxon>
        <taxon>Cytophagia</taxon>
        <taxon>Cytophagales</taxon>
        <taxon>Hymenobacteraceae</taxon>
        <taxon>Hymenobacter</taxon>
    </lineage>
</organism>
<dbReference type="Pfam" id="PF23759">
    <property type="entry name" value="GBD_T9SS_assoc"/>
    <property type="match status" value="3"/>
</dbReference>
<dbReference type="InterPro" id="IPR056600">
    <property type="entry name" value="GBD_T9SS_assoc"/>
</dbReference>
<dbReference type="Proteomes" id="UP000228535">
    <property type="component" value="Unassembled WGS sequence"/>
</dbReference>
<dbReference type="NCBIfam" id="TIGR04183">
    <property type="entry name" value="Por_Secre_tail"/>
    <property type="match status" value="1"/>
</dbReference>
<dbReference type="InterPro" id="IPR013783">
    <property type="entry name" value="Ig-like_fold"/>
</dbReference>
<dbReference type="PANTHER" id="PTHR46708">
    <property type="entry name" value="TENASCIN"/>
    <property type="match status" value="1"/>
</dbReference>
<evidence type="ECO:0000313" key="4">
    <source>
        <dbReference type="Proteomes" id="UP000228535"/>
    </source>
</evidence>
<accession>A0A2M9B9D2</accession>
<dbReference type="PROSITE" id="PS50853">
    <property type="entry name" value="FN3"/>
    <property type="match status" value="2"/>
</dbReference>
<feature type="domain" description="Fibronectin type-III" evidence="2">
    <location>
        <begin position="266"/>
        <end position="357"/>
    </location>
</feature>
<comment type="caution">
    <text evidence="3">The sequence shown here is derived from an EMBL/GenBank/DDBJ whole genome shotgun (WGS) entry which is preliminary data.</text>
</comment>
<keyword evidence="1" id="KW-0677">Repeat</keyword>